<comment type="function">
    <text evidence="11">Component of the F(0) channel, it forms part of the peripheral stalk, linking F(1) to F(0). The b'-subunit is a diverged and duplicated form of b found in plants and photosynthetic bacteria.</text>
</comment>
<dbReference type="AlphaFoldDB" id="A0A518D085"/>
<dbReference type="EMBL" id="CP036290">
    <property type="protein sequence ID" value="QDU84855.1"/>
    <property type="molecule type" value="Genomic_DNA"/>
</dbReference>
<comment type="similarity">
    <text evidence="1 14 15">Belongs to the ATPase B chain family.</text>
</comment>
<keyword evidence="9 14" id="KW-0066">ATP synthesis</keyword>
<evidence type="ECO:0000256" key="2">
    <source>
        <dbReference type="ARBA" id="ARBA00022448"/>
    </source>
</evidence>
<keyword evidence="7 14" id="KW-0406">Ion transport</keyword>
<evidence type="ECO:0000256" key="8">
    <source>
        <dbReference type="ARBA" id="ARBA00023136"/>
    </source>
</evidence>
<keyword evidence="4 14" id="KW-0812">Transmembrane</keyword>
<evidence type="ECO:0000313" key="16">
    <source>
        <dbReference type="EMBL" id="QDU84855.1"/>
    </source>
</evidence>
<keyword evidence="2 14" id="KW-0813">Transport</keyword>
<dbReference type="PANTHER" id="PTHR33445:SF2">
    <property type="entry name" value="ATP SYNTHASE SUBUNIT B', CHLOROPLASTIC"/>
    <property type="match status" value="1"/>
</dbReference>
<comment type="subunit">
    <text evidence="12">F-type ATPases have 2 components, F(1) - the catalytic core - and F(0) - the membrane proton channel. F(1) has five subunits: alpha(3), beta(3), gamma(1), delta(1), epsilon(1). F(0) has four main subunits: a(1), b(2) and c(10-14). The alpha and beta chains form an alternating ring which encloses part of the gamma chain. F(1) is attached to F(0) by a central stalk formed by the gamma and epsilon chains, while a peripheral stalk is formed by the delta and b chains.</text>
</comment>
<evidence type="ECO:0000256" key="10">
    <source>
        <dbReference type="ARBA" id="ARBA00025198"/>
    </source>
</evidence>
<keyword evidence="14" id="KW-1003">Cell membrane</keyword>
<keyword evidence="8 14" id="KW-0472">Membrane</keyword>
<dbReference type="SUPFAM" id="SSF81573">
    <property type="entry name" value="F1F0 ATP synthase subunit B, membrane domain"/>
    <property type="match status" value="1"/>
</dbReference>
<evidence type="ECO:0000256" key="4">
    <source>
        <dbReference type="ARBA" id="ARBA00022692"/>
    </source>
</evidence>
<gene>
    <name evidence="14 16" type="primary">atpF</name>
    <name evidence="16" type="ORF">Pla163_19730</name>
</gene>
<dbReference type="NCBIfam" id="TIGR01144">
    <property type="entry name" value="ATP_synt_b"/>
    <property type="match status" value="1"/>
</dbReference>
<dbReference type="InterPro" id="IPR050059">
    <property type="entry name" value="ATP_synthase_B_chain"/>
</dbReference>
<keyword evidence="17" id="KW-1185">Reference proteome</keyword>
<evidence type="ECO:0000256" key="11">
    <source>
        <dbReference type="ARBA" id="ARBA00025614"/>
    </source>
</evidence>
<dbReference type="HAMAP" id="MF_01398">
    <property type="entry name" value="ATP_synth_b_bprime"/>
    <property type="match status" value="1"/>
</dbReference>
<accession>A0A518D085</accession>
<evidence type="ECO:0000256" key="3">
    <source>
        <dbReference type="ARBA" id="ARBA00022547"/>
    </source>
</evidence>
<dbReference type="RefSeq" id="WP_145187127.1">
    <property type="nucleotide sequence ID" value="NZ_CP036290.1"/>
</dbReference>
<dbReference type="GO" id="GO:0005886">
    <property type="term" value="C:plasma membrane"/>
    <property type="evidence" value="ECO:0007669"/>
    <property type="project" value="UniProtKB-SubCell"/>
</dbReference>
<comment type="subcellular location">
    <subcellularLocation>
        <location evidence="14">Cell membrane</location>
        <topology evidence="14">Single-pass membrane protein</topology>
    </subcellularLocation>
    <subcellularLocation>
        <location evidence="13">Endomembrane system</location>
        <topology evidence="13">Single-pass membrane protein</topology>
    </subcellularLocation>
</comment>
<evidence type="ECO:0000256" key="5">
    <source>
        <dbReference type="ARBA" id="ARBA00022781"/>
    </source>
</evidence>
<dbReference type="InterPro" id="IPR005864">
    <property type="entry name" value="ATP_synth_F0_bsu_bac"/>
</dbReference>
<dbReference type="OrthoDB" id="287820at2"/>
<dbReference type="GO" id="GO:0046961">
    <property type="term" value="F:proton-transporting ATPase activity, rotational mechanism"/>
    <property type="evidence" value="ECO:0007669"/>
    <property type="project" value="TreeGrafter"/>
</dbReference>
<dbReference type="Proteomes" id="UP000319342">
    <property type="component" value="Chromosome"/>
</dbReference>
<evidence type="ECO:0000256" key="12">
    <source>
        <dbReference type="ARBA" id="ARBA00026054"/>
    </source>
</evidence>
<dbReference type="InterPro" id="IPR002146">
    <property type="entry name" value="ATP_synth_b/b'su_bac/chlpt"/>
</dbReference>
<protein>
    <recommendedName>
        <fullName evidence="14">ATP synthase subunit b</fullName>
    </recommendedName>
    <alternativeName>
        <fullName evidence="14">ATP synthase F(0) sector subunit b</fullName>
    </alternativeName>
    <alternativeName>
        <fullName evidence="14">ATPase subunit I</fullName>
    </alternativeName>
    <alternativeName>
        <fullName evidence="14">F-type ATPase subunit b</fullName>
        <shortName evidence="14">F-ATPase subunit b</shortName>
    </alternativeName>
</protein>
<sequence length="179" mass="19291">MPFFPLLAADGFNPLDPSGAGGAVWTWLIFLISLPLIWKMVMGPITRALYERDERANSLVSRAEQASADAESARAEVEVKLGEARAEAQRILQGARERGEVREREIVDKAKEEANALLSAASAQIRAEKDKALAAIRDEVVQLSIGAASKVLERNVGSEDDRRLVESFVASGSRSGSGA</sequence>
<dbReference type="PANTHER" id="PTHR33445">
    <property type="entry name" value="ATP SYNTHASE SUBUNIT B', CHLOROPLASTIC"/>
    <property type="match status" value="1"/>
</dbReference>
<feature type="transmembrane region" description="Helical" evidence="14">
    <location>
        <begin position="20"/>
        <end position="38"/>
    </location>
</feature>
<organism evidence="16 17">
    <name type="scientific">Rohdeia mirabilis</name>
    <dbReference type="NCBI Taxonomy" id="2528008"/>
    <lineage>
        <taxon>Bacteria</taxon>
        <taxon>Pseudomonadati</taxon>
        <taxon>Planctomycetota</taxon>
        <taxon>Planctomycetia</taxon>
        <taxon>Planctomycetia incertae sedis</taxon>
        <taxon>Rohdeia</taxon>
    </lineage>
</organism>
<comment type="function">
    <text evidence="10 14">F(1)F(0) ATP synthase produces ATP from ADP in the presence of a proton or sodium gradient. F-type ATPases consist of two structural domains, F(1) containing the extramembraneous catalytic core and F(0) containing the membrane proton channel, linked together by a central stalk and a peripheral stalk. During catalysis, ATP synthesis in the catalytic domain of F(1) is coupled via a rotary mechanism of the central stalk subunits to proton translocation.</text>
</comment>
<comment type="subunit">
    <text evidence="14">F-type ATPases have 2 components, F(1) - the catalytic core - and F(0) - the membrane proton channel. F(1) has five subunits: alpha(3), beta(3), gamma(1), delta(1), epsilon(1). F(0) has three main subunits: a(1), b(2) and c(10-14). The alpha and beta chains form an alternating ring which encloses part of the gamma chain. F(1) is attached to F(0) by a central stalk formed by the gamma and epsilon chains, while a peripheral stalk is formed by the delta and b chains.</text>
</comment>
<dbReference type="GO" id="GO:0045259">
    <property type="term" value="C:proton-transporting ATP synthase complex"/>
    <property type="evidence" value="ECO:0007669"/>
    <property type="project" value="UniProtKB-KW"/>
</dbReference>
<evidence type="ECO:0000256" key="15">
    <source>
        <dbReference type="RuleBase" id="RU003848"/>
    </source>
</evidence>
<evidence type="ECO:0000256" key="9">
    <source>
        <dbReference type="ARBA" id="ARBA00023310"/>
    </source>
</evidence>
<dbReference type="GO" id="GO:0046933">
    <property type="term" value="F:proton-transporting ATP synthase activity, rotational mechanism"/>
    <property type="evidence" value="ECO:0007669"/>
    <property type="project" value="UniProtKB-UniRule"/>
</dbReference>
<evidence type="ECO:0000256" key="6">
    <source>
        <dbReference type="ARBA" id="ARBA00022989"/>
    </source>
</evidence>
<keyword evidence="6 14" id="KW-1133">Transmembrane helix</keyword>
<reference evidence="16 17" key="1">
    <citation type="submission" date="2019-02" db="EMBL/GenBank/DDBJ databases">
        <title>Deep-cultivation of Planctomycetes and their phenomic and genomic characterization uncovers novel biology.</title>
        <authorList>
            <person name="Wiegand S."/>
            <person name="Jogler M."/>
            <person name="Boedeker C."/>
            <person name="Pinto D."/>
            <person name="Vollmers J."/>
            <person name="Rivas-Marin E."/>
            <person name="Kohn T."/>
            <person name="Peeters S.H."/>
            <person name="Heuer A."/>
            <person name="Rast P."/>
            <person name="Oberbeckmann S."/>
            <person name="Bunk B."/>
            <person name="Jeske O."/>
            <person name="Meyerdierks A."/>
            <person name="Storesund J.E."/>
            <person name="Kallscheuer N."/>
            <person name="Luecker S."/>
            <person name="Lage O.M."/>
            <person name="Pohl T."/>
            <person name="Merkel B.J."/>
            <person name="Hornburger P."/>
            <person name="Mueller R.-W."/>
            <person name="Bruemmer F."/>
            <person name="Labrenz M."/>
            <person name="Spormann A.M."/>
            <person name="Op den Camp H."/>
            <person name="Overmann J."/>
            <person name="Amann R."/>
            <person name="Jetten M.S.M."/>
            <person name="Mascher T."/>
            <person name="Medema M.H."/>
            <person name="Devos D.P."/>
            <person name="Kaster A.-K."/>
            <person name="Ovreas L."/>
            <person name="Rohde M."/>
            <person name="Galperin M.Y."/>
            <person name="Jogler C."/>
        </authorList>
    </citation>
    <scope>NUCLEOTIDE SEQUENCE [LARGE SCALE GENOMIC DNA]</scope>
    <source>
        <strain evidence="16 17">Pla163</strain>
    </source>
</reference>
<evidence type="ECO:0000313" key="17">
    <source>
        <dbReference type="Proteomes" id="UP000319342"/>
    </source>
</evidence>
<evidence type="ECO:0000256" key="7">
    <source>
        <dbReference type="ARBA" id="ARBA00023065"/>
    </source>
</evidence>
<evidence type="ECO:0000256" key="14">
    <source>
        <dbReference type="HAMAP-Rule" id="MF_01398"/>
    </source>
</evidence>
<dbReference type="GO" id="GO:0012505">
    <property type="term" value="C:endomembrane system"/>
    <property type="evidence" value="ECO:0007669"/>
    <property type="project" value="UniProtKB-SubCell"/>
</dbReference>
<evidence type="ECO:0000256" key="1">
    <source>
        <dbReference type="ARBA" id="ARBA00005513"/>
    </source>
</evidence>
<keyword evidence="5 14" id="KW-0375">Hydrogen ion transport</keyword>
<evidence type="ECO:0000256" key="13">
    <source>
        <dbReference type="ARBA" id="ARBA00037847"/>
    </source>
</evidence>
<keyword evidence="3 14" id="KW-0138">CF(0)</keyword>
<dbReference type="CDD" id="cd06503">
    <property type="entry name" value="ATP-synt_Fo_b"/>
    <property type="match status" value="1"/>
</dbReference>
<proteinExistence type="inferred from homology"/>
<dbReference type="Pfam" id="PF00430">
    <property type="entry name" value="ATP-synt_B"/>
    <property type="match status" value="1"/>
</dbReference>
<dbReference type="InterPro" id="IPR028987">
    <property type="entry name" value="ATP_synth_B-like_membr_sf"/>
</dbReference>
<name>A0A518D085_9BACT</name>